<feature type="coiled-coil region" evidence="1">
    <location>
        <begin position="1577"/>
        <end position="1611"/>
    </location>
</feature>
<organism evidence="4 5">
    <name type="scientific">Plasmodium ovale</name>
    <name type="common">malaria parasite P. ovale</name>
    <dbReference type="NCBI Taxonomy" id="36330"/>
    <lineage>
        <taxon>Eukaryota</taxon>
        <taxon>Sar</taxon>
        <taxon>Alveolata</taxon>
        <taxon>Apicomplexa</taxon>
        <taxon>Aconoidasida</taxon>
        <taxon>Haemosporida</taxon>
        <taxon>Plasmodiidae</taxon>
        <taxon>Plasmodium</taxon>
        <taxon>Plasmodium (Plasmodium)</taxon>
    </lineage>
</organism>
<name>A0A1D3JBR0_PLAOA</name>
<gene>
    <name evidence="4" type="primary">PocGH01_00020100</name>
    <name evidence="4" type="ORF">POCGH01_00020100</name>
</gene>
<dbReference type="GO" id="GO:0034272">
    <property type="term" value="C:phosphatidylinositol 3-kinase complex, class III, type II"/>
    <property type="evidence" value="ECO:0007669"/>
    <property type="project" value="TreeGrafter"/>
</dbReference>
<dbReference type="Proteomes" id="UP000242942">
    <property type="component" value="Unassembled WGS sequence"/>
</dbReference>
<accession>A0A1D3JBR0</accession>
<feature type="region of interest" description="Disordered" evidence="2">
    <location>
        <begin position="2667"/>
        <end position="2688"/>
    </location>
</feature>
<evidence type="ECO:0000313" key="4">
    <source>
        <dbReference type="EMBL" id="SBT83035.1"/>
    </source>
</evidence>
<keyword evidence="5" id="KW-1185">Reference proteome</keyword>
<feature type="coiled-coil region" evidence="1">
    <location>
        <begin position="608"/>
        <end position="635"/>
    </location>
</feature>
<protein>
    <submittedName>
        <fullName evidence="4">Reticulocyte binding protein 2b, putative</fullName>
    </submittedName>
</protein>
<keyword evidence="1" id="KW-0175">Coiled coil</keyword>
<keyword evidence="3" id="KW-0812">Transmembrane</keyword>
<dbReference type="EMBL" id="FLRI01000022">
    <property type="protein sequence ID" value="SBT83035.1"/>
    <property type="molecule type" value="Genomic_DNA"/>
</dbReference>
<feature type="coiled-coil region" evidence="1">
    <location>
        <begin position="1261"/>
        <end position="1299"/>
    </location>
</feature>
<dbReference type="VEuPathDB" id="PlasmoDB:PocGH01_00020100"/>
<feature type="coiled-coil region" evidence="1">
    <location>
        <begin position="1804"/>
        <end position="1838"/>
    </location>
</feature>
<feature type="coiled-coil region" evidence="1">
    <location>
        <begin position="538"/>
        <end position="582"/>
    </location>
</feature>
<dbReference type="PANTHER" id="PTHR12768:SF4">
    <property type="entry name" value="BECLIN-1"/>
    <property type="match status" value="1"/>
</dbReference>
<feature type="coiled-coil region" evidence="1">
    <location>
        <begin position="1673"/>
        <end position="1724"/>
    </location>
</feature>
<keyword evidence="3" id="KW-0472">Membrane</keyword>
<dbReference type="OrthoDB" id="386780at2759"/>
<dbReference type="GO" id="GO:0034271">
    <property type="term" value="C:phosphatidylinositol 3-kinase complex, class III, type I"/>
    <property type="evidence" value="ECO:0007669"/>
    <property type="project" value="TreeGrafter"/>
</dbReference>
<evidence type="ECO:0000256" key="2">
    <source>
        <dbReference type="SAM" id="MobiDB-lite"/>
    </source>
</evidence>
<proteinExistence type="predicted"/>
<feature type="coiled-coil region" evidence="1">
    <location>
        <begin position="2391"/>
        <end position="2432"/>
    </location>
</feature>
<keyword evidence="3" id="KW-1133">Transmembrane helix</keyword>
<dbReference type="GO" id="GO:0030674">
    <property type="term" value="F:protein-macromolecule adaptor activity"/>
    <property type="evidence" value="ECO:0007669"/>
    <property type="project" value="TreeGrafter"/>
</dbReference>
<dbReference type="VEuPathDB" id="PlasmoDB:POWCR01_000230900"/>
<feature type="coiled-coil region" evidence="1">
    <location>
        <begin position="1170"/>
        <end position="1197"/>
    </location>
</feature>
<feature type="region of interest" description="Disordered" evidence="2">
    <location>
        <begin position="164"/>
        <end position="183"/>
    </location>
</feature>
<feature type="transmembrane region" description="Helical" evidence="3">
    <location>
        <begin position="7"/>
        <end position="27"/>
    </location>
</feature>
<dbReference type="InterPro" id="IPR007243">
    <property type="entry name" value="Atg6/Beclin"/>
</dbReference>
<feature type="coiled-coil region" evidence="1">
    <location>
        <begin position="1437"/>
        <end position="1464"/>
    </location>
</feature>
<feature type="transmembrane region" description="Helical" evidence="3">
    <location>
        <begin position="2701"/>
        <end position="2720"/>
    </location>
</feature>
<dbReference type="GO" id="GO:0000407">
    <property type="term" value="C:phagophore assembly site"/>
    <property type="evidence" value="ECO:0007669"/>
    <property type="project" value="TreeGrafter"/>
</dbReference>
<dbReference type="GO" id="GO:0006995">
    <property type="term" value="P:cellular response to nitrogen starvation"/>
    <property type="evidence" value="ECO:0007669"/>
    <property type="project" value="TreeGrafter"/>
</dbReference>
<dbReference type="GO" id="GO:0043548">
    <property type="term" value="F:phosphatidylinositol 3-kinase binding"/>
    <property type="evidence" value="ECO:0007669"/>
    <property type="project" value="TreeGrafter"/>
</dbReference>
<evidence type="ECO:0000313" key="5">
    <source>
        <dbReference type="Proteomes" id="UP000242942"/>
    </source>
</evidence>
<feature type="coiled-coil region" evidence="1">
    <location>
        <begin position="990"/>
        <end position="1021"/>
    </location>
</feature>
<dbReference type="PANTHER" id="PTHR12768">
    <property type="entry name" value="BECLIN 1"/>
    <property type="match status" value="1"/>
</dbReference>
<feature type="coiled-coil region" evidence="1">
    <location>
        <begin position="884"/>
        <end position="918"/>
    </location>
</feature>
<feature type="coiled-coil region" evidence="1">
    <location>
        <begin position="2100"/>
        <end position="2127"/>
    </location>
</feature>
<sequence>MKKSALLISIYAHLFSYQHLLLLIIIYHNIFHNLTASSKDMNKNKEKKPKKEENLLSLHYNLRKNNKFRYKNSENKSFKIDKPNEVEHKESNGFNVVDLKKSPILIKSTFITLDNYKPNDKQSHYAYIKRNNIYTRNTHNSNSVKKNADFNNIKNVFIQLQAPRKDIQKQRSQSAKSPPKKVEKELTTSTLDYIDATYRDTTIINPLQPHYVYVPYFTEMKRYMAHYNEINEQYENEIMPRVKKFSQDVTGVIRSCNNKKNELKKIINLLENPEKLKNPKGQYDAKFSEYKTKMSDYVTCLLDKFATVMTHLPSIKNDSYKMQNRLKCTNMCETKIFYDMIGIYILEFDKMPCQKFIDYLKSFKDSFESGVNLIEKIENEINKNDTINSVKFTQEDTKYIIGRFDTHLSNVKKGIDGIKYYSTRYKLILVTKTTLKYDYDKIAYYYSLFKVSKESVIFLENALKNKEKILHNLFAILVIDLEKKVSSLMDSEYFTSETNTIIADCNDTLKLGEGLYKKNAEILADFALHTNLKIIDIKKGYDEKMTELETLIKQLKDLTISIKNENDSISLEKNTIQKLKENRPQNPQQKAQQLIDITEKIRNNKRIVSKYIEKIRELYEEVKDNKNKIKVLTTTISGQQKNLETLIKAEKENGPIKEEIKGKMEYIAKSRDEIKKIISLNEIIKENALQVENCINEALFNKEQFINEKKKFLDNITSINTKFYKYNLQEFVDHISKFLGEHKDVTQTAYTKDDIEKVRTKTTELHEKLKGMKCDNVSEILENLHKESDSLLKLKNNILKDQLTNMNSQLSHTITELRIKYEHLKNSLSGYSFDKEKLENYKKLINERKNKFLDDLHENEDNVAEGINTYNEFLTIRDPIVNKESSIFSEINELSEKIRNMKNELPSYDDAIKKLKNQTGETYSESDSLLQKFNTGTADLNLSEQGKEFNTIKDVINDTMNEIENLKKCIDNIKILNAAIKSSEINRESIDELQKKKTLLIEKVNEHIQAIKNDYLIEENEKTTLVNTLEGEATKINKQLDDTFMNSLKIKINETFEYSKNSKEKISNNDKSYLEKLDENKITWDENKAEIDKLNSSYESLNSHFGELIKNKNSEIVALIDQFITKKGNEINGKSEKHMKYIENMKTQLNTLDFKKDIKEDVSTQIKVKINTLNETIKSLLTNIDQKIEQLKEVKRMSIEYIKESNEEKDKNIEFNEKKKKMEQFHRSMNNIYEMMNKIEKEINTLNSFNNVELPYENILIEHITQQINDENAKAKKVMKEIEYTAQKIEEIKDKTKDETQTKLTDFNYKTYLEAGKGSSSNIDQIIENSTESKKKVEKSTEMNEIKNIKEQFKIYLQTVVGEHDAMQKSLAEIKNVSDLLISSNAKTIVDGISKNTIKAEGLSKQTTSETNKIEALISIVNRMLDEVKIHKRKIDKDLKDEQIDQTVDEIKKIKEEVVSKRAEIDTCLYNTKEYKENCLSEIRNAKRGKTKIDFLREKNENNVTNLKDIDVDAVNDNIAKCENYYREVEIAENKAKEKYASFLKHENDIVDIFNQSLILGIQAKSEKRKNEAASIMSEIEDEHSKIKLELQQLKQKIDKLNEEHHISEVKNELNNKQSTEASANIQYNLDKVKQQLSHINTITLEVEKIFNNAKTSQSSIPKFSPLNGENNLENAEKVRKVYVQHLSKIKNEKQLLKDKQKKLGEIKSDIEKIENELRKQNKIYEIGLLEKIKEIADKRKLYIEITKNTLSSSMKSFASLFIESDLNGYDINANLEEYTTRMNKINHEFEESYNLIIENATKVSSISADYREAKKGRENAQEEELKLKNKMEVAEKYLSDIKKKESLRLIYHLKKLLDKLNDMCKVEHSKVNGGYNEIKKIIEEIKNLDDVKTSSDKFTQVENKNNEIRITAHYSNNSEAQKLLGYIIKSANFIDVKSLHGPLPWELTAEERLGALPQLKFESETEIKLVSHKISENELKVYENMKNANKTVFQIFKYSDDIEKKQKESENLIKLGKDVCLKIKSIRELKDKVKTMKSNKRDVLVKIEDIFKKDSDINKIIGNYNNYDIVLEKSESDELKKLRDSFSQEKDRIVNKSKLIEIKGNFDRITESLDSLENEVEKLNATESVDVSIQKGLSSIAKIHQQLESIVKDIENINSSLDTPLESGKKYEMLKYKLVKENIKSKISDDLAVIRDKQKNAQGCVAYIKSNYVSIFNDISTLHYYFGSKSVSSHASTNVQECTKLSTELTAMVNESEEIIKNIRKEFIEEIEKTDISTLENRAQTLLSLYNELRKKKNTIDDFYKKINLVKLQEIKETSNKHTEITKVFDNIVKAQNEKLLRNYNSIEDVKKDIIGKEMELLQADSSFKLESIKKFHEIYENIMINIQKLKELEQINNREDENLKTYVHQISNLAKRNQNLQRHINEYENGDTINVVSSRITDIKDILHRADNEFTKLLNSINENENLHSNNKTMSFISNIMEKLENVKRNFLKNLPEKEKLFQIENNLNEIKGIINEIKTDYDVQTFVEKMSKNIEDEVGNIKDYGNKEKLMLAMQNIKNYEEETNDKLYKFSNALERVKRKKEDMDNILSTISLNNTSVYSSSKNFVHDASVKIKELDSRISKIRDLKNNIDNKINHLDEELSKLLNPPNVKNSSDDQNALFTESEKNAQNKTNDSENNKSENDNHSYSKYIEEKIRLAGGIIIGFTICFGLSFAIFKNKEEKEKAVNAYGEDFEGDENINSQDKDELIEVCFKENDCS</sequence>
<evidence type="ECO:0000256" key="3">
    <source>
        <dbReference type="SAM" id="Phobius"/>
    </source>
</evidence>
<reference evidence="4 5" key="1">
    <citation type="submission" date="2016-06" db="EMBL/GenBank/DDBJ databases">
        <authorList>
            <consortium name="Pathogen Informatics"/>
        </authorList>
    </citation>
    <scope>NUCLEOTIDE SEQUENCE [LARGE SCALE GENOMIC DNA]</scope>
    <source>
        <strain evidence="4">PocGH01</strain>
    </source>
</reference>
<dbReference type="GO" id="GO:0000423">
    <property type="term" value="P:mitophagy"/>
    <property type="evidence" value="ECO:0007669"/>
    <property type="project" value="TreeGrafter"/>
</dbReference>
<dbReference type="GO" id="GO:0045324">
    <property type="term" value="P:late endosome to vacuole transport"/>
    <property type="evidence" value="ECO:0007669"/>
    <property type="project" value="TreeGrafter"/>
</dbReference>
<evidence type="ECO:0000256" key="1">
    <source>
        <dbReference type="SAM" id="Coils"/>
    </source>
</evidence>
<feature type="coiled-coil region" evidence="1">
    <location>
        <begin position="2617"/>
        <end position="2647"/>
    </location>
</feature>
<dbReference type="GO" id="GO:0000045">
    <property type="term" value="P:autophagosome assembly"/>
    <property type="evidence" value="ECO:0007669"/>
    <property type="project" value="TreeGrafter"/>
</dbReference>